<name>A0ABV1BNE8_9FIRM</name>
<organism evidence="1 2">
    <name type="scientific">Faecalibacterium faecis</name>
    <dbReference type="NCBI Taxonomy" id="3133157"/>
    <lineage>
        <taxon>Bacteria</taxon>
        <taxon>Bacillati</taxon>
        <taxon>Bacillota</taxon>
        <taxon>Clostridia</taxon>
        <taxon>Eubacteriales</taxon>
        <taxon>Oscillospiraceae</taxon>
        <taxon>Faecalibacterium</taxon>
    </lineage>
</organism>
<dbReference type="Gene3D" id="2.40.50.660">
    <property type="match status" value="1"/>
</dbReference>
<dbReference type="Proteomes" id="UP001496146">
    <property type="component" value="Unassembled WGS sequence"/>
</dbReference>
<reference evidence="1 2" key="1">
    <citation type="submission" date="2024-03" db="EMBL/GenBank/DDBJ databases">
        <title>Human intestinal bacterial collection.</title>
        <authorList>
            <person name="Pauvert C."/>
            <person name="Hitch T.C.A."/>
            <person name="Clavel T."/>
        </authorList>
    </citation>
    <scope>NUCLEOTIDE SEQUENCE [LARGE SCALE GENOMIC DNA]</scope>
    <source>
        <strain evidence="1 2">CLA-JM-H7-B</strain>
    </source>
</reference>
<keyword evidence="2" id="KW-1185">Reference proteome</keyword>
<gene>
    <name evidence="1" type="ORF">WMO17_07990</name>
</gene>
<accession>A0ABV1BNE8</accession>
<proteinExistence type="predicted"/>
<dbReference type="EMBL" id="JBBMEP010000012">
    <property type="protein sequence ID" value="MEQ2377295.1"/>
    <property type="molecule type" value="Genomic_DNA"/>
</dbReference>
<feature type="non-terminal residue" evidence="1">
    <location>
        <position position="1"/>
    </location>
</feature>
<sequence length="24" mass="2642">GLLVQGDIGKLSFQGTRYLGFERS</sequence>
<protein>
    <submittedName>
        <fullName evidence="1">DUF2500 domain-containing protein</fullName>
    </submittedName>
</protein>
<evidence type="ECO:0000313" key="2">
    <source>
        <dbReference type="Proteomes" id="UP001496146"/>
    </source>
</evidence>
<evidence type="ECO:0000313" key="1">
    <source>
        <dbReference type="EMBL" id="MEQ2377295.1"/>
    </source>
</evidence>
<comment type="caution">
    <text evidence="1">The sequence shown here is derived from an EMBL/GenBank/DDBJ whole genome shotgun (WGS) entry which is preliminary data.</text>
</comment>